<protein>
    <recommendedName>
        <fullName evidence="3">Helix-turn-helix domain-containing protein</fullName>
    </recommendedName>
</protein>
<reference evidence="1 2" key="1">
    <citation type="submission" date="2020-08" db="EMBL/GenBank/DDBJ databases">
        <title>Sequencing the genomes of 1000 actinobacteria strains.</title>
        <authorList>
            <person name="Klenk H.-P."/>
        </authorList>
    </citation>
    <scope>NUCLEOTIDE SEQUENCE [LARGE SCALE GENOMIC DNA]</scope>
    <source>
        <strain evidence="1 2">DSM 22826</strain>
    </source>
</reference>
<evidence type="ECO:0000313" key="1">
    <source>
        <dbReference type="EMBL" id="MBB2997644.1"/>
    </source>
</evidence>
<evidence type="ECO:0008006" key="3">
    <source>
        <dbReference type="Google" id="ProtNLM"/>
    </source>
</evidence>
<sequence length="46" mass="4839">MNAIFGITASLVHLAGKHTTVETAELFGVAHSTVYPAIKRAGDITK</sequence>
<gene>
    <name evidence="1" type="ORF">E9229_003916</name>
</gene>
<name>A0A839QS90_9MICC</name>
<dbReference type="AlphaFoldDB" id="A0A839QS90"/>
<evidence type="ECO:0000313" key="2">
    <source>
        <dbReference type="Proteomes" id="UP000523000"/>
    </source>
</evidence>
<organism evidence="1 2">
    <name type="scientific">Paeniglutamicibacter cryotolerans</name>
    <dbReference type="NCBI Taxonomy" id="670079"/>
    <lineage>
        <taxon>Bacteria</taxon>
        <taxon>Bacillati</taxon>
        <taxon>Actinomycetota</taxon>
        <taxon>Actinomycetes</taxon>
        <taxon>Micrococcales</taxon>
        <taxon>Micrococcaceae</taxon>
        <taxon>Paeniglutamicibacter</taxon>
    </lineage>
</organism>
<keyword evidence="2" id="KW-1185">Reference proteome</keyword>
<accession>A0A839QS90</accession>
<comment type="caution">
    <text evidence="1">The sequence shown here is derived from an EMBL/GenBank/DDBJ whole genome shotgun (WGS) entry which is preliminary data.</text>
</comment>
<proteinExistence type="predicted"/>
<dbReference type="RefSeq" id="WP_246380976.1">
    <property type="nucleotide sequence ID" value="NZ_BAABGK010000064.1"/>
</dbReference>
<dbReference type="Proteomes" id="UP000523000">
    <property type="component" value="Unassembled WGS sequence"/>
</dbReference>
<dbReference type="EMBL" id="JACHVS010000005">
    <property type="protein sequence ID" value="MBB2997644.1"/>
    <property type="molecule type" value="Genomic_DNA"/>
</dbReference>